<protein>
    <recommendedName>
        <fullName evidence="3">NADH dehydrogenase</fullName>
    </recommendedName>
</protein>
<dbReference type="SUPFAM" id="SSF51905">
    <property type="entry name" value="FAD/NAD(P)-binding domain"/>
    <property type="match status" value="1"/>
</dbReference>
<evidence type="ECO:0008006" key="3">
    <source>
        <dbReference type="Google" id="ProtNLM"/>
    </source>
</evidence>
<sequence>METIVIVGGGAGGLELATYLGNKLGRKQRQKWC</sequence>
<gene>
    <name evidence="1" type="ORF">NCTC10638_01910</name>
</gene>
<reference evidence="1 2" key="1">
    <citation type="submission" date="2018-06" db="EMBL/GenBank/DDBJ databases">
        <authorList>
            <consortium name="Pathogen Informatics"/>
            <person name="Doyle S."/>
        </authorList>
    </citation>
    <scope>NUCLEOTIDE SEQUENCE [LARGE SCALE GENOMIC DNA]</scope>
    <source>
        <strain evidence="1 2">NCTC10638</strain>
    </source>
</reference>
<organism evidence="1 2">
    <name type="scientific">Mannheimia haemolytica</name>
    <name type="common">Pasteurella haemolytica</name>
    <dbReference type="NCBI Taxonomy" id="75985"/>
    <lineage>
        <taxon>Bacteria</taxon>
        <taxon>Pseudomonadati</taxon>
        <taxon>Pseudomonadota</taxon>
        <taxon>Gammaproteobacteria</taxon>
        <taxon>Pasteurellales</taxon>
        <taxon>Pasteurellaceae</taxon>
        <taxon>Mannheimia</taxon>
    </lineage>
</organism>
<proteinExistence type="predicted"/>
<name>A0A378MX93_MANHA</name>
<dbReference type="InterPro" id="IPR036188">
    <property type="entry name" value="FAD/NAD-bd_sf"/>
</dbReference>
<accession>A0A378MX93</accession>
<evidence type="ECO:0000313" key="2">
    <source>
        <dbReference type="Proteomes" id="UP000254802"/>
    </source>
</evidence>
<dbReference type="EMBL" id="UGPN01000002">
    <property type="protein sequence ID" value="STY60704.1"/>
    <property type="molecule type" value="Genomic_DNA"/>
</dbReference>
<dbReference type="Proteomes" id="UP000254802">
    <property type="component" value="Unassembled WGS sequence"/>
</dbReference>
<dbReference type="AlphaFoldDB" id="A0A378MX93"/>
<evidence type="ECO:0000313" key="1">
    <source>
        <dbReference type="EMBL" id="STY60704.1"/>
    </source>
</evidence>